<evidence type="ECO:0000313" key="2">
    <source>
        <dbReference type="EMBL" id="CAG8700210.1"/>
    </source>
</evidence>
<gene>
    <name evidence="2" type="ORF">GMARGA_LOCUS12073</name>
</gene>
<feature type="region of interest" description="Disordered" evidence="1">
    <location>
        <begin position="29"/>
        <end position="48"/>
    </location>
</feature>
<keyword evidence="3" id="KW-1185">Reference proteome</keyword>
<feature type="compositionally biased region" description="Basic and acidic residues" evidence="1">
    <location>
        <begin position="33"/>
        <end position="42"/>
    </location>
</feature>
<dbReference type="Proteomes" id="UP000789901">
    <property type="component" value="Unassembled WGS sequence"/>
</dbReference>
<accession>A0ABN7UZG3</accession>
<dbReference type="EMBL" id="CAJVQB010007270">
    <property type="protein sequence ID" value="CAG8700210.1"/>
    <property type="molecule type" value="Genomic_DNA"/>
</dbReference>
<protein>
    <submittedName>
        <fullName evidence="2">30658_t:CDS:1</fullName>
    </submittedName>
</protein>
<sequence>MLEGRLITGGLSIEKLIVGEASNNAPVKKKYRTRDIKDEKRGKNNRTG</sequence>
<comment type="caution">
    <text evidence="2">The sequence shown here is derived from an EMBL/GenBank/DDBJ whole genome shotgun (WGS) entry which is preliminary data.</text>
</comment>
<organism evidence="2 3">
    <name type="scientific">Gigaspora margarita</name>
    <dbReference type="NCBI Taxonomy" id="4874"/>
    <lineage>
        <taxon>Eukaryota</taxon>
        <taxon>Fungi</taxon>
        <taxon>Fungi incertae sedis</taxon>
        <taxon>Mucoromycota</taxon>
        <taxon>Glomeromycotina</taxon>
        <taxon>Glomeromycetes</taxon>
        <taxon>Diversisporales</taxon>
        <taxon>Gigasporaceae</taxon>
        <taxon>Gigaspora</taxon>
    </lineage>
</organism>
<name>A0ABN7UZG3_GIGMA</name>
<proteinExistence type="predicted"/>
<evidence type="ECO:0000313" key="3">
    <source>
        <dbReference type="Proteomes" id="UP000789901"/>
    </source>
</evidence>
<reference evidence="2 3" key="1">
    <citation type="submission" date="2021-06" db="EMBL/GenBank/DDBJ databases">
        <authorList>
            <person name="Kallberg Y."/>
            <person name="Tangrot J."/>
            <person name="Rosling A."/>
        </authorList>
    </citation>
    <scope>NUCLEOTIDE SEQUENCE [LARGE SCALE GENOMIC DNA]</scope>
    <source>
        <strain evidence="2 3">120-4 pot B 10/14</strain>
    </source>
</reference>
<evidence type="ECO:0000256" key="1">
    <source>
        <dbReference type="SAM" id="MobiDB-lite"/>
    </source>
</evidence>